<evidence type="ECO:0000259" key="1">
    <source>
        <dbReference type="PROSITE" id="PS50234"/>
    </source>
</evidence>
<organism evidence="2">
    <name type="scientific">Oikopleura dioica</name>
    <name type="common">Tunicate</name>
    <dbReference type="NCBI Taxonomy" id="34765"/>
    <lineage>
        <taxon>Eukaryota</taxon>
        <taxon>Metazoa</taxon>
        <taxon>Chordata</taxon>
        <taxon>Tunicata</taxon>
        <taxon>Appendicularia</taxon>
        <taxon>Copelata</taxon>
        <taxon>Oikopleuridae</taxon>
        <taxon>Oikopleura</taxon>
    </lineage>
</organism>
<dbReference type="AlphaFoldDB" id="E4WR15"/>
<dbReference type="SMART" id="SM00327">
    <property type="entry name" value="VWA"/>
    <property type="match status" value="1"/>
</dbReference>
<dbReference type="Pfam" id="PF13768">
    <property type="entry name" value="VWA_3"/>
    <property type="match status" value="1"/>
</dbReference>
<dbReference type="OrthoDB" id="299997at2759"/>
<dbReference type="EMBL" id="FN653015">
    <property type="protein sequence ID" value="CBY21004.1"/>
    <property type="molecule type" value="Genomic_DNA"/>
</dbReference>
<dbReference type="InParanoid" id="E4WR15"/>
<keyword evidence="3" id="KW-1185">Reference proteome</keyword>
<accession>E4WR15</accession>
<evidence type="ECO:0000313" key="3">
    <source>
        <dbReference type="Proteomes" id="UP000001307"/>
    </source>
</evidence>
<gene>
    <name evidence="2" type="ORF">GSOID_T00001015001</name>
</gene>
<feature type="domain" description="VWFA" evidence="1">
    <location>
        <begin position="581"/>
        <end position="767"/>
    </location>
</feature>
<dbReference type="Gene3D" id="3.40.50.410">
    <property type="entry name" value="von Willebrand factor, type A domain"/>
    <property type="match status" value="1"/>
</dbReference>
<dbReference type="PANTHER" id="PTHR10338:SF108">
    <property type="entry name" value="INTER-ALPHA-TRYPSIN INHIBITOR HEAVY CHAIN H4-LIKE PROTEIN"/>
    <property type="match status" value="1"/>
</dbReference>
<reference evidence="2" key="1">
    <citation type="journal article" date="2010" name="Science">
        <title>Plasticity of animal genome architecture unmasked by rapid evolution of a pelagic tunicate.</title>
        <authorList>
            <person name="Denoeud F."/>
            <person name="Henriet S."/>
            <person name="Mungpakdee S."/>
            <person name="Aury J.M."/>
            <person name="Da Silva C."/>
            <person name="Brinkmann H."/>
            <person name="Mikhaleva J."/>
            <person name="Olsen L.C."/>
            <person name="Jubin C."/>
            <person name="Canestro C."/>
            <person name="Bouquet J.M."/>
            <person name="Danks G."/>
            <person name="Poulain J."/>
            <person name="Campsteijn C."/>
            <person name="Adamski M."/>
            <person name="Cross I."/>
            <person name="Yadetie F."/>
            <person name="Muffato M."/>
            <person name="Louis A."/>
            <person name="Butcher S."/>
            <person name="Tsagkogeorga G."/>
            <person name="Konrad A."/>
            <person name="Singh S."/>
            <person name="Jensen M.F."/>
            <person name="Cong E.H."/>
            <person name="Eikeseth-Otteraa H."/>
            <person name="Noel B."/>
            <person name="Anthouard V."/>
            <person name="Porcel B.M."/>
            <person name="Kachouri-Lafond R."/>
            <person name="Nishino A."/>
            <person name="Ugolini M."/>
            <person name="Chourrout P."/>
            <person name="Nishida H."/>
            <person name="Aasland R."/>
            <person name="Huzurbazar S."/>
            <person name="Westhof E."/>
            <person name="Delsuc F."/>
            <person name="Lehrach H."/>
            <person name="Reinhardt R."/>
            <person name="Weissenbach J."/>
            <person name="Roy S.W."/>
            <person name="Artiguenave F."/>
            <person name="Postlethwait J.H."/>
            <person name="Manak J.R."/>
            <person name="Thompson E.M."/>
            <person name="Jaillon O."/>
            <person name="Du Pasquier L."/>
            <person name="Boudinot P."/>
            <person name="Liberles D.A."/>
            <person name="Volff J.N."/>
            <person name="Philippe H."/>
            <person name="Lenhard B."/>
            <person name="Roest Crollius H."/>
            <person name="Wincker P."/>
            <person name="Chourrout D."/>
        </authorList>
    </citation>
    <scope>NUCLEOTIDE SEQUENCE [LARGE SCALE GENOMIC DNA]</scope>
</reference>
<dbReference type="PROSITE" id="PS50234">
    <property type="entry name" value="VWFA"/>
    <property type="match status" value="1"/>
</dbReference>
<proteinExistence type="predicted"/>
<dbReference type="InterPro" id="IPR036465">
    <property type="entry name" value="vWFA_dom_sf"/>
</dbReference>
<protein>
    <recommendedName>
        <fullName evidence="1">VWFA domain-containing protein</fullName>
    </recommendedName>
</protein>
<evidence type="ECO:0000313" key="2">
    <source>
        <dbReference type="EMBL" id="CBY21004.1"/>
    </source>
</evidence>
<dbReference type="SUPFAM" id="SSF53300">
    <property type="entry name" value="vWA-like"/>
    <property type="match status" value="1"/>
</dbReference>
<dbReference type="Proteomes" id="UP000001307">
    <property type="component" value="Unassembled WGS sequence"/>
</dbReference>
<dbReference type="PANTHER" id="PTHR10338">
    <property type="entry name" value="INTER-ALPHA-TRYPSIN INHIBITOR HEAVY CHAIN FAMILY MEMBER"/>
    <property type="match status" value="1"/>
</dbReference>
<dbReference type="InterPro" id="IPR050934">
    <property type="entry name" value="ITIH"/>
</dbReference>
<name>E4WR15_OIKDI</name>
<sequence>MIFTDDGAFFFHCESDYNFSESTYGTVYQTPASLLHKLSPLICDGTRTEKALIFSDDITADTAIHIPVDKSIKQLHVEISGTHIETVIVESPDGASFEPILSREIDFSNLKYYRFENVTDGSWSLRVLGEADHFKITVSAFAKVNFEYSITSQKDIMSHTIHKDAGSEFTIGSRRLANDEGSNFISNAAAGNGEPVGEMKLSVSLPQANFHRIRRTTKPIFTSVSRTNEVIAGRTNVFFFRVENAGEALQFSAHSTNPQWQISISPEISDNLSAVTDLEVSIIIPRHTKPGASAQLTLSASNGEMIVGSSSFFSEVADQLPPRIASKTVRTKIENRFAKTVFEAVAVNSQPSMADAPFRTIIPAKSFLTAFSIVTADGEVFHSKIVPAFEQPMARVKSAGVESTVPLHHNQKLQEALVVDSTKNGESRIVQVKQAGQHLMVRASVEAFSNLTFVMEYVEVLERTRGSYRFGVHFDPEFPSENLKVQIMIQDENRIKFLQPIPRQSTLVRKETKRQFLEDYHKAAIEFTPSDNYESSRYWFGIEFDVEQTGCSLFTDSVFFVQRCRPVNLFPAKLRSSFGVNAIFLIDSSGSMMGERMEQTREAFKFMIEGLKPGDTFNIVSFESVNKVFSDNRMVPVSDRSTFAALKFMDQIQAGGATDAYAALVKASLLLSQNKRTSSQENIIYFLTDGAPTAGVTNLNSILDMVDFIAQKSEIVMNTIAYGEEANDDKMKDFLTSLSARSQGMLLRVPARADAQYMMQDFFLETLVQAQKRHGIRTSEVRVINEAGKSGAIQLSMEDHYISPSREVIIGGQISTTSFESSLRTQMDTDEGLLDFDTTTFTQVTAKEYFNAVKMHNLLIARENAMDYFEHLQLTKIAETHSLASNLLTPVTSLQIRKPGRDRRSTDSEGIKELKFKFRQLRRPSKNHVVTQTASLQEEKSILTFSQNMVKVIGQKTDFCFGLRDEFAENEYENQMVLLREKSFILVASVLDANLEKVELMNNDQVIFAVDRNGPIGFNLAAGDKFEAGNGRGYVLTDRVVVLLDDGVKFELVWGGQGLTVNLINASKNMSGIMKTLLNAGESGEVIGEELSLTHELPVKLSGFYTVGNNIQFLGKNCLYLSGLADFLNDAEQNLHDF</sequence>
<dbReference type="InterPro" id="IPR002035">
    <property type="entry name" value="VWF_A"/>
</dbReference>